<dbReference type="EMBL" id="CAUI01000010">
    <property type="protein sequence ID" value="CCU78955.1"/>
    <property type="molecule type" value="Genomic_DNA"/>
</dbReference>
<sequence length="47" mass="5531">MSEPVIYLDYLYEALRTLSTLPSEMSNLINSLPYFISIFKLSFWLNP</sequence>
<name>M5E018_9FIRM</name>
<keyword evidence="2" id="KW-1185">Reference proteome</keyword>
<dbReference type="InParanoid" id="M5E018"/>
<dbReference type="Proteomes" id="UP000012063">
    <property type="component" value="Unassembled WGS sequence"/>
</dbReference>
<proteinExistence type="predicted"/>
<evidence type="ECO:0000313" key="2">
    <source>
        <dbReference type="Proteomes" id="UP000012063"/>
    </source>
</evidence>
<comment type="caution">
    <text evidence="1">The sequence shown here is derived from an EMBL/GenBank/DDBJ whole genome shotgun (WGS) entry which is preliminary data.</text>
</comment>
<dbReference type="AlphaFoldDB" id="M5E018"/>
<evidence type="ECO:0000313" key="1">
    <source>
        <dbReference type="EMBL" id="CCU78955.1"/>
    </source>
</evidence>
<accession>M5E018</accession>
<gene>
    <name evidence="1" type="ORF">HSACCH_01020</name>
</gene>
<organism evidence="1 2">
    <name type="scientific">Halanaerobium saccharolyticum subsp. saccharolyticum DSM 6643</name>
    <dbReference type="NCBI Taxonomy" id="1293054"/>
    <lineage>
        <taxon>Bacteria</taxon>
        <taxon>Bacillati</taxon>
        <taxon>Bacillota</taxon>
        <taxon>Clostridia</taxon>
        <taxon>Halanaerobiales</taxon>
        <taxon>Halanaerobiaceae</taxon>
        <taxon>Halanaerobium</taxon>
    </lineage>
</organism>
<reference evidence="2" key="1">
    <citation type="journal article" date="2013" name="Genome Announc.">
        <title>Genome Sequence of Halanaerobium saccharolyticum subsp. saccharolyticum Strain DSM 6643T, a Halophilic Hydrogen-Producing Bacterium.</title>
        <authorList>
            <person name="Kivisto A."/>
            <person name="Larjo A."/>
            <person name="Ciranna A."/>
            <person name="Santala V."/>
            <person name="Roos C."/>
            <person name="Karp M."/>
        </authorList>
    </citation>
    <scope>NUCLEOTIDE SEQUENCE [LARGE SCALE GENOMIC DNA]</scope>
    <source>
        <strain evidence="2">DSM 6643</strain>
    </source>
</reference>
<protein>
    <submittedName>
        <fullName evidence="1">Uncharacterized protein</fullName>
    </submittedName>
</protein>